<protein>
    <recommendedName>
        <fullName evidence="3">Polyketide synthase</fullName>
    </recommendedName>
</protein>
<organism evidence="1 2">
    <name type="scientific">Mycolicibacterium hodleri</name>
    <dbReference type="NCBI Taxonomy" id="49897"/>
    <lineage>
        <taxon>Bacteria</taxon>
        <taxon>Bacillati</taxon>
        <taxon>Actinomycetota</taxon>
        <taxon>Actinomycetes</taxon>
        <taxon>Mycobacteriales</taxon>
        <taxon>Mycobacteriaceae</taxon>
        <taxon>Mycolicibacterium</taxon>
    </lineage>
</organism>
<dbReference type="SUPFAM" id="SSF52777">
    <property type="entry name" value="CoA-dependent acyltransferases"/>
    <property type="match status" value="1"/>
</dbReference>
<dbReference type="RefSeq" id="WP_142552235.1">
    <property type="nucleotide sequence ID" value="NZ_VIFX01000012.1"/>
</dbReference>
<reference evidence="1 2" key="1">
    <citation type="submission" date="2018-10" db="EMBL/GenBank/DDBJ databases">
        <title>Draft genome of Mycobacterium hodleri strain B.</title>
        <authorList>
            <person name="Amande T.J."/>
            <person name="Mcgenity T.J."/>
        </authorList>
    </citation>
    <scope>NUCLEOTIDE SEQUENCE [LARGE SCALE GENOMIC DNA]</scope>
    <source>
        <strain evidence="1 2">B</strain>
    </source>
</reference>
<dbReference type="Proteomes" id="UP000315759">
    <property type="component" value="Unassembled WGS sequence"/>
</dbReference>
<proteinExistence type="predicted"/>
<evidence type="ECO:0008006" key="3">
    <source>
        <dbReference type="Google" id="ProtNLM"/>
    </source>
</evidence>
<dbReference type="EMBL" id="VIFX01000012">
    <property type="protein sequence ID" value="TQR86484.1"/>
    <property type="molecule type" value="Genomic_DNA"/>
</dbReference>
<evidence type="ECO:0000313" key="2">
    <source>
        <dbReference type="Proteomes" id="UP000315759"/>
    </source>
</evidence>
<dbReference type="Gene3D" id="3.30.559.30">
    <property type="entry name" value="Nonribosomal peptide synthetase, condensation domain"/>
    <property type="match status" value="1"/>
</dbReference>
<dbReference type="AlphaFoldDB" id="A0A544W2M1"/>
<keyword evidence="2" id="KW-1185">Reference proteome</keyword>
<sequence>MTRANLQLTDYDAEGCPRVEDLELVSASLSAVLTMELDGAAGVLELTTDEILLAALGRAIERTIGTGVVSVDVPCYGTSVRPVELSCASSAQLDADEMLAGVHHELDAVAVHRIVHGVPDDPRAEAVSAVLFATGEDAAERTHLGQVLELRAYRRGDVVALDWWFDARSFEAYTVAELADQFPLAMIELTSEATPPVHASHELALAH</sequence>
<name>A0A544W2M1_9MYCO</name>
<comment type="caution">
    <text evidence="1">The sequence shown here is derived from an EMBL/GenBank/DDBJ whole genome shotgun (WGS) entry which is preliminary data.</text>
</comment>
<evidence type="ECO:0000313" key="1">
    <source>
        <dbReference type="EMBL" id="TQR86484.1"/>
    </source>
</evidence>
<accession>A0A544W2M1</accession>
<gene>
    <name evidence="1" type="ORF">D8S82_11535</name>
</gene>